<accession>A0ABQ0GRY1</accession>
<dbReference type="Proteomes" id="UP001628179">
    <property type="component" value="Unassembled WGS sequence"/>
</dbReference>
<feature type="compositionally biased region" description="Basic and acidic residues" evidence="1">
    <location>
        <begin position="335"/>
        <end position="363"/>
    </location>
</feature>
<dbReference type="RefSeq" id="XP_070922228.1">
    <property type="nucleotide sequence ID" value="XM_071066127.1"/>
</dbReference>
<proteinExistence type="predicted"/>
<feature type="compositionally biased region" description="Basic and acidic residues" evidence="1">
    <location>
        <begin position="295"/>
        <end position="311"/>
    </location>
</feature>
<evidence type="ECO:0000313" key="2">
    <source>
        <dbReference type="EMBL" id="GAB1320498.1"/>
    </source>
</evidence>
<evidence type="ECO:0000313" key="3">
    <source>
        <dbReference type="Proteomes" id="UP001628179"/>
    </source>
</evidence>
<organism evidence="2 3">
    <name type="scientific">Madurella fahalii</name>
    <dbReference type="NCBI Taxonomy" id="1157608"/>
    <lineage>
        <taxon>Eukaryota</taxon>
        <taxon>Fungi</taxon>
        <taxon>Dikarya</taxon>
        <taxon>Ascomycota</taxon>
        <taxon>Pezizomycotina</taxon>
        <taxon>Sordariomycetes</taxon>
        <taxon>Sordariomycetidae</taxon>
        <taxon>Sordariales</taxon>
        <taxon>Sordariales incertae sedis</taxon>
        <taxon>Madurella</taxon>
    </lineage>
</organism>
<dbReference type="EMBL" id="BAAFSV010000006">
    <property type="protein sequence ID" value="GAB1320498.1"/>
    <property type="molecule type" value="Genomic_DNA"/>
</dbReference>
<sequence length="376" mass="43047">MTLPPEWPKQLMQLGLTADEWLTEIFEDPANGRLAQQFRVSQVTHYKNTKAKSKWKHEFVVATLRNNSQDNRSNDACLYLRYERCWDDEDQESDDKLPSKLGNSSALSSILINQPKNRVDKLTPLSQVALKRLEKSVKAGETLRLRQMTFEAITPTAFDLAAVLKAHSQLSTTYRLHTTMCYWFAGSTYEVLERLYGGQNENLQHAKKAGKLGPITGYPGYRLMQAKEEAGDMRGLVNLVRSFEQGGEGKKQNEVPDAALREVEEELRQIPRFDRLCQLSRECRDQVVAIIEQREREERDRQEEAARDRAGRVAAEQQLVTTEQRLLAAEQQLAKEKAERVDMSKKHAEQMAARDRELDKLREQLGAQLPTVSSSK</sequence>
<feature type="region of interest" description="Disordered" evidence="1">
    <location>
        <begin position="295"/>
        <end position="314"/>
    </location>
</feature>
<evidence type="ECO:0000256" key="1">
    <source>
        <dbReference type="SAM" id="MobiDB-lite"/>
    </source>
</evidence>
<reference evidence="2 3" key="1">
    <citation type="submission" date="2024-09" db="EMBL/GenBank/DDBJ databases">
        <title>Itraconazole resistance in Madurella fahalii resulting from another homologue of gene encoding cytochrome P450 14-alpha sterol demethylase (CYP51).</title>
        <authorList>
            <person name="Yoshioka I."/>
            <person name="Fahal A.H."/>
            <person name="Kaneko S."/>
            <person name="Yaguchi T."/>
        </authorList>
    </citation>
    <scope>NUCLEOTIDE SEQUENCE [LARGE SCALE GENOMIC DNA]</scope>
    <source>
        <strain evidence="2 3">IFM 68171</strain>
    </source>
</reference>
<protein>
    <submittedName>
        <fullName evidence="2">Uncharacterized protein</fullName>
    </submittedName>
</protein>
<dbReference type="GeneID" id="98181450"/>
<name>A0ABQ0GRY1_9PEZI</name>
<keyword evidence="3" id="KW-1185">Reference proteome</keyword>
<comment type="caution">
    <text evidence="2">The sequence shown here is derived from an EMBL/GenBank/DDBJ whole genome shotgun (WGS) entry which is preliminary data.</text>
</comment>
<feature type="region of interest" description="Disordered" evidence="1">
    <location>
        <begin position="335"/>
        <end position="376"/>
    </location>
</feature>
<gene>
    <name evidence="2" type="ORF">MFIFM68171_10708</name>
</gene>